<keyword evidence="9 10" id="KW-0472">Membrane</keyword>
<evidence type="ECO:0000256" key="5">
    <source>
        <dbReference type="ARBA" id="ARBA00022692"/>
    </source>
</evidence>
<keyword evidence="7 10" id="KW-1133">Transmembrane helix</keyword>
<keyword evidence="5 10" id="KW-0812">Transmembrane</keyword>
<dbReference type="Proteomes" id="UP000246464">
    <property type="component" value="Chromosome 11"/>
</dbReference>
<comment type="subunit">
    <text evidence="4">Component of the cytochrome c oxidase (complex IV, CIV), a multisubunit enzyme composed of 14 subunits. The complex is composed of a catalytic core of 3 subunits MT-CO1, MT-CO2 and MT-CO3, encoded in the mitochondrial DNA, and 11 supernumerary subunits COX4I, COX5A, COX5B, COX6A, COX6B, COX6C, COX7A, COX7B, COX7C, COX8 and NDUFA4, which are encoded in the nuclear genome. The complex exists as a monomer or a dimer and forms supercomplexes (SCs) in the inner mitochondrial membrane with NADH-ubiquinone oxidoreductase (complex I, CI) and ubiquinol-cytochrome c oxidoreductase (cytochrome b-c1 complex, complex III, CIII), resulting in different assemblies (supercomplex SCI(1)III(2)IV(1) and megacomplex MCI(2)III(2)IV(2)).</text>
</comment>
<dbReference type="PRINTS" id="PR01873">
    <property type="entry name" value="CYTCOXIDASE4"/>
</dbReference>
<feature type="transmembrane region" description="Helical" evidence="10">
    <location>
        <begin position="108"/>
        <end position="128"/>
    </location>
</feature>
<dbReference type="InterPro" id="IPR004203">
    <property type="entry name" value="Cyt_c_oxidase_su4_fam"/>
</dbReference>
<evidence type="ECO:0000256" key="8">
    <source>
        <dbReference type="ARBA" id="ARBA00023128"/>
    </source>
</evidence>
<gene>
    <name evidence="12" type="primary">LOC118317165</name>
    <name evidence="11" type="ORF">SMAX5B_011622</name>
</gene>
<dbReference type="Pfam" id="PF02936">
    <property type="entry name" value="COX4"/>
    <property type="match status" value="1"/>
</dbReference>
<dbReference type="PANTHER" id="PTHR10707">
    <property type="entry name" value="CYTOCHROME C OXIDASE SUBUNIT IV"/>
    <property type="match status" value="1"/>
</dbReference>
<dbReference type="GO" id="GO:0005743">
    <property type="term" value="C:mitochondrial inner membrane"/>
    <property type="evidence" value="ECO:0007669"/>
    <property type="project" value="UniProtKB-SubCell"/>
</dbReference>
<sequence length="183" mass="20646">MLHLTAGRVGSLLARRATAALTNSSVRMASHGHDVAEMVDMSQPLYVDRVDIPLPDRPYKDTLSPAEESLKQKEKGPWSQLSKEEKLALYRLKFCQTFPEMQEPSAEWKTVLGGIFIFLGLTGLVVWWQKVYGKKKKVCLNTCERTNPSCDNIAHTRCCYISPGADLSYSRFFNSLQKRPSCS</sequence>
<evidence type="ECO:0000256" key="9">
    <source>
        <dbReference type="ARBA" id="ARBA00023136"/>
    </source>
</evidence>
<dbReference type="Bgee" id="ENSSMAG00000002180">
    <property type="expression patterns" value="Expressed in muscle tissue and 6 other cell types or tissues"/>
</dbReference>
<keyword evidence="6 10" id="KW-0999">Mitochondrion inner membrane</keyword>
<organism evidence="11 13">
    <name type="scientific">Scophthalmus maximus</name>
    <name type="common">Turbot</name>
    <name type="synonym">Psetta maxima</name>
    <dbReference type="NCBI Taxonomy" id="52904"/>
    <lineage>
        <taxon>Eukaryota</taxon>
        <taxon>Metazoa</taxon>
        <taxon>Chordata</taxon>
        <taxon>Craniata</taxon>
        <taxon>Vertebrata</taxon>
        <taxon>Euteleostomi</taxon>
        <taxon>Actinopterygii</taxon>
        <taxon>Neopterygii</taxon>
        <taxon>Teleostei</taxon>
        <taxon>Neoteleostei</taxon>
        <taxon>Acanthomorphata</taxon>
        <taxon>Carangaria</taxon>
        <taxon>Pleuronectiformes</taxon>
        <taxon>Pleuronectoidei</taxon>
        <taxon>Scophthalmidae</taxon>
        <taxon>Scophthalmus</taxon>
    </lineage>
</organism>
<evidence type="ECO:0000256" key="6">
    <source>
        <dbReference type="ARBA" id="ARBA00022792"/>
    </source>
</evidence>
<dbReference type="Proteomes" id="UP000694558">
    <property type="component" value="Chromosome 11"/>
</dbReference>
<dbReference type="GO" id="GO:0045277">
    <property type="term" value="C:respiratory chain complex IV"/>
    <property type="evidence" value="ECO:0007669"/>
    <property type="project" value="InterPro"/>
</dbReference>
<reference evidence="12" key="2">
    <citation type="submission" date="2020-05" db="EMBL/GenBank/DDBJ databases">
        <authorList>
            <person name="Moser M."/>
        </authorList>
    </citation>
    <scope>NUCLEOTIDE SEQUENCE [LARGE SCALE GENOMIC DNA]</scope>
</reference>
<evidence type="ECO:0000256" key="7">
    <source>
        <dbReference type="ARBA" id="ARBA00022989"/>
    </source>
</evidence>
<dbReference type="InterPro" id="IPR036639">
    <property type="entry name" value="Cyt_c_oxidase_su4_sf"/>
</dbReference>
<evidence type="ECO:0000256" key="3">
    <source>
        <dbReference type="ARBA" id="ARBA00008135"/>
    </source>
</evidence>
<reference evidence="12" key="3">
    <citation type="submission" date="2023-05" db="EMBL/GenBank/DDBJ databases">
        <title>High-quality long-read genome of Scophthalmus maximus.</title>
        <authorList>
            <person name="Lien S."/>
            <person name="Martinez P."/>
        </authorList>
    </citation>
    <scope>NUCLEOTIDE SEQUENCE [LARGE SCALE GENOMIC DNA]</scope>
</reference>
<accession>A0A2U9BZ77</accession>
<dbReference type="STRING" id="52904.ENSSMAP00000003497"/>
<dbReference type="EMBL" id="CP026253">
    <property type="protein sequence ID" value="AWP09153.1"/>
    <property type="molecule type" value="Genomic_DNA"/>
</dbReference>
<reference evidence="12" key="4">
    <citation type="submission" date="2025-05" db="UniProtKB">
        <authorList>
            <consortium name="Ensembl"/>
        </authorList>
    </citation>
    <scope>IDENTIFICATION</scope>
</reference>
<comment type="pathway">
    <text evidence="2 10">Energy metabolism; oxidative phosphorylation.</text>
</comment>
<dbReference type="GeneTree" id="ENSGT00390000002407"/>
<evidence type="ECO:0000313" key="12">
    <source>
        <dbReference type="Ensembl" id="ENSSMAP00000003497.1"/>
    </source>
</evidence>
<keyword evidence="8 10" id="KW-0496">Mitochondrion</keyword>
<protein>
    <recommendedName>
        <fullName evidence="10">Cytochrome c oxidase subunit 4</fullName>
    </recommendedName>
</protein>
<dbReference type="Gene3D" id="1.10.442.10">
    <property type="entry name" value="Cytochrome c oxidase subunit IV"/>
    <property type="match status" value="1"/>
</dbReference>
<evidence type="ECO:0000256" key="10">
    <source>
        <dbReference type="RuleBase" id="RU367145"/>
    </source>
</evidence>
<dbReference type="GO" id="GO:0006123">
    <property type="term" value="P:mitochondrial electron transport, cytochrome c to oxygen"/>
    <property type="evidence" value="ECO:0007669"/>
    <property type="project" value="InterPro"/>
</dbReference>
<dbReference type="InterPro" id="IPR013288">
    <property type="entry name" value="Cyt_c_oxidase_su4"/>
</dbReference>
<proteinExistence type="inferred from homology"/>
<dbReference type="FunFam" id="1.10.442.10:FF:000001">
    <property type="entry name" value="Cytochrome c oxidase subunit 4 isoform 1"/>
    <property type="match status" value="1"/>
</dbReference>
<dbReference type="PANTHER" id="PTHR10707:SF15">
    <property type="entry name" value="CYTOCHROME C OXIDASE SUBUNIT 4"/>
    <property type="match status" value="1"/>
</dbReference>
<evidence type="ECO:0000313" key="13">
    <source>
        <dbReference type="Proteomes" id="UP000246464"/>
    </source>
</evidence>
<evidence type="ECO:0000256" key="4">
    <source>
        <dbReference type="ARBA" id="ARBA00011485"/>
    </source>
</evidence>
<comment type="subcellular location">
    <subcellularLocation>
        <location evidence="1 10">Mitochondrion inner membrane</location>
        <topology evidence="1 10">Single-pass membrane protein</topology>
    </subcellularLocation>
</comment>
<dbReference type="CDD" id="cd00922">
    <property type="entry name" value="Cyt_c_Oxidase_IV"/>
    <property type="match status" value="1"/>
</dbReference>
<dbReference type="UniPathway" id="UPA00705"/>
<comment type="similarity">
    <text evidence="3 10">Belongs to the cytochrome c oxidase IV family.</text>
</comment>
<keyword evidence="13" id="KW-1185">Reference proteome</keyword>
<dbReference type="AlphaFoldDB" id="A0A2U9BZ77"/>
<comment type="function">
    <text evidence="10">Component of the cytochrome c oxidase, the last enzyme in the mitochondrial electron transport chain which drives oxidative phosphorylation.</text>
</comment>
<evidence type="ECO:0000313" key="11">
    <source>
        <dbReference type="EMBL" id="AWP09153.1"/>
    </source>
</evidence>
<reference evidence="11 13" key="1">
    <citation type="submission" date="2017-12" db="EMBL/GenBank/DDBJ databases">
        <title>Integrating genomic resources of turbot (Scophthalmus maximus) in depth evaluation of genetic and physical mapping variation across individuals.</title>
        <authorList>
            <person name="Martinez P."/>
        </authorList>
    </citation>
    <scope>NUCLEOTIDE SEQUENCE [LARGE SCALE GENOMIC DNA]</scope>
</reference>
<evidence type="ECO:0000256" key="2">
    <source>
        <dbReference type="ARBA" id="ARBA00004673"/>
    </source>
</evidence>
<dbReference type="SUPFAM" id="SSF81406">
    <property type="entry name" value="Mitochondrial cytochrome c oxidase subunit IV"/>
    <property type="match status" value="1"/>
</dbReference>
<name>A0A2U9BZ77_SCOMX</name>
<dbReference type="Ensembl" id="ENSSMAT00000003559.2">
    <property type="protein sequence ID" value="ENSSMAP00000003497.1"/>
    <property type="gene ID" value="ENSSMAG00000002180.2"/>
</dbReference>
<evidence type="ECO:0000256" key="1">
    <source>
        <dbReference type="ARBA" id="ARBA00004434"/>
    </source>
</evidence>